<evidence type="ECO:0000313" key="2">
    <source>
        <dbReference type="Proteomes" id="UP000191171"/>
    </source>
</evidence>
<proteinExistence type="predicted"/>
<dbReference type="EMBL" id="MVGJ01000148">
    <property type="protein sequence ID" value="OOL79839.1"/>
    <property type="molecule type" value="Genomic_DNA"/>
</dbReference>
<organism evidence="1 2">
    <name type="scientific">Enterococcus faecium</name>
    <name type="common">Streptococcus faecium</name>
    <dbReference type="NCBI Taxonomy" id="1352"/>
    <lineage>
        <taxon>Bacteria</taxon>
        <taxon>Bacillati</taxon>
        <taxon>Bacillota</taxon>
        <taxon>Bacilli</taxon>
        <taxon>Lactobacillales</taxon>
        <taxon>Enterococcaceae</taxon>
        <taxon>Enterococcus</taxon>
    </lineage>
</organism>
<reference evidence="1 2" key="1">
    <citation type="submission" date="2017-02" db="EMBL/GenBank/DDBJ databases">
        <title>Clonality and virulence of isolates of VRE in Hematopoietic Stem Cell Transplanted (HSCT) patients.</title>
        <authorList>
            <person name="Marchi A.P."/>
            <person name="Martins R.C."/>
            <person name="Marie S.K."/>
            <person name="Levin A.S."/>
            <person name="Costa S.F."/>
        </authorList>
    </citation>
    <scope>NUCLEOTIDE SEQUENCE [LARGE SCALE GENOMIC DNA]</scope>
    <source>
        <strain evidence="1 2">LIM1759</strain>
    </source>
</reference>
<comment type="caution">
    <text evidence="1">The sequence shown here is derived from an EMBL/GenBank/DDBJ whole genome shotgun (WGS) entry which is preliminary data.</text>
</comment>
<accession>A0A1S8IJB4</accession>
<evidence type="ECO:0000313" key="1">
    <source>
        <dbReference type="EMBL" id="OOL79839.1"/>
    </source>
</evidence>
<name>A0A1S8IJB4_ENTFC</name>
<gene>
    <name evidence="1" type="ORF">B1P95_14405</name>
</gene>
<dbReference type="AlphaFoldDB" id="A0A1S8IJB4"/>
<dbReference type="Proteomes" id="UP000191171">
    <property type="component" value="Unassembled WGS sequence"/>
</dbReference>
<sequence>MVNGKSQTLVISLVRRKKMSKKKGARQRFKKRKSYLRWLGIFMILGFLILASPIYTHKKVDIPDEVSTNAFLNTKELTMVSKEKGANQQLVFEFAIDDEDQSLLKELANLNYRVEVKTAKGDYQAIKAKVIKVSDDYFVVKLAHVPEEYIAMRLTIIPEKIDPKVDMQEPQDLIFYIHEDKVKDHVKDEDYEQHAINYKVKGYKKEQKAAQKQIESFQATIDLNEELVKKLKDQLPYQVAEDQENTENKINSYQQEIETSKTQMKDQEESIQKLQEKIDRMTKENI</sequence>
<protein>
    <submittedName>
        <fullName evidence="1">Uncharacterized protein</fullName>
    </submittedName>
</protein>